<reference evidence="2" key="2">
    <citation type="submission" date="2006-01" db="EMBL/GenBank/DDBJ databases">
        <authorList>
            <person name="Genoscope"/>
        </authorList>
    </citation>
    <scope>NUCLEOTIDE SEQUENCE</scope>
</reference>
<dbReference type="InterPro" id="IPR028098">
    <property type="entry name" value="Glyco_trans_4-like_N"/>
</dbReference>
<protein>
    <submittedName>
        <fullName evidence="3">Putative phosphatidylinositol N-acetylglucosaminyltransferase</fullName>
        <ecNumber evidence="3">2.4.1.198</ecNumber>
    </submittedName>
</protein>
<dbReference type="Pfam" id="PF13439">
    <property type="entry name" value="Glyco_transf_4"/>
    <property type="match status" value="1"/>
</dbReference>
<dbReference type="PANTHER" id="PTHR12526:SF572">
    <property type="entry name" value="BLL5144 PROTEIN"/>
    <property type="match status" value="1"/>
</dbReference>
<dbReference type="AlphaFoldDB" id="Q1Q1X1"/>
<evidence type="ECO:0000313" key="3">
    <source>
        <dbReference type="EMBL" id="QII11038.1"/>
    </source>
</evidence>
<sequence length="391" mass="44985">MKVALVDPVNSTIFYNYCLIDELARQGCSVEFFTANFIYEEVFPPANITFCDTFFRYSNKIKMLAKYHKVRQMFRALEYPFNLITLIRSLVKGKANIIHFLWLINPTVEYLIIRLLRQKGFPIVYTAHNALPHESSARHVNQYKRIYNVVDHIICLTQSVKDELVNKFHVRKEKISVIAHGDFDFIINQVKSNQVFHADIFEKKSSNFTVTYFGQIRPYKGLEYFIKAIPYVIKKHPACEFLIAGKDSGGNKEYYLKMICEMNLDSYVSCDFRYIPLSDLITYLRQTDIVVLPYIASSQSGNIPMLSKMGIPVIATRVGGLPEMIEEGRNGFLVPPKDEKAIADAICKLLSNPPLLEKMKEDSVNYAKEAFSWNNIVKKTIEVYEKVAGVS</sequence>
<dbReference type="EMBL" id="CP049055">
    <property type="protein sequence ID" value="QII11038.1"/>
    <property type="molecule type" value="Genomic_DNA"/>
</dbReference>
<keyword evidence="3" id="KW-0328">Glycosyltransferase</keyword>
<dbReference type="CAZy" id="GT4">
    <property type="family name" value="Glycosyltransferase Family 4"/>
</dbReference>
<keyword evidence="3" id="KW-0808">Transferase</keyword>
<gene>
    <name evidence="3" type="ORF">KsCSTR_16590</name>
    <name evidence="2" type="ORF">kuste3246</name>
</gene>
<feature type="domain" description="Glycosyltransferase subfamily 4-like N-terminal" evidence="1">
    <location>
        <begin position="17"/>
        <end position="181"/>
    </location>
</feature>
<organism evidence="2">
    <name type="scientific">Kuenenia stuttgartiensis</name>
    <dbReference type="NCBI Taxonomy" id="174633"/>
    <lineage>
        <taxon>Bacteria</taxon>
        <taxon>Pseudomonadati</taxon>
        <taxon>Planctomycetota</taxon>
        <taxon>Candidatus Brocadiia</taxon>
        <taxon>Candidatus Brocadiales</taxon>
        <taxon>Candidatus Brocadiaceae</taxon>
        <taxon>Candidatus Kuenenia</taxon>
    </lineage>
</organism>
<dbReference type="CDD" id="cd03801">
    <property type="entry name" value="GT4_PimA-like"/>
    <property type="match status" value="1"/>
</dbReference>
<proteinExistence type="predicted"/>
<evidence type="ECO:0000313" key="2">
    <source>
        <dbReference type="EMBL" id="CAJ74005.1"/>
    </source>
</evidence>
<accession>Q1Q1X1</accession>
<dbReference type="Pfam" id="PF13692">
    <property type="entry name" value="Glyco_trans_1_4"/>
    <property type="match status" value="1"/>
</dbReference>
<dbReference type="RefSeq" id="WP_164994721.1">
    <property type="nucleotide sequence ID" value="NZ_CP049055.1"/>
</dbReference>
<reference evidence="2" key="1">
    <citation type="journal article" date="2006" name="Nature">
        <title>Deciphering the evolution and metabolism of an anammox bacterium from a community genome.</title>
        <authorList>
            <person name="Strous M."/>
            <person name="Pelletier E."/>
            <person name="Mangenot S."/>
            <person name="Rattei T."/>
            <person name="Lehner A."/>
            <person name="Taylor M.W."/>
            <person name="Horn M."/>
            <person name="Daims H."/>
            <person name="Bartol-Mavel D."/>
            <person name="Wincker P."/>
            <person name="Barbe V."/>
            <person name="Fonknechten N."/>
            <person name="Vallenet D."/>
            <person name="Segurens B."/>
            <person name="Schenowitz-Truong C."/>
            <person name="Medigue C."/>
            <person name="Collingro A."/>
            <person name="Snel B."/>
            <person name="Dutilh B.E."/>
            <person name="OpDenCamp H.J.M."/>
            <person name="vanDerDrift C."/>
            <person name="Cirpus I."/>
            <person name="vanDePas-Schoonen K.T."/>
            <person name="Harhangi H.R."/>
            <person name="vanNiftrik L."/>
            <person name="Schmid M."/>
            <person name="Keltjens J."/>
            <person name="vanDeVossenberg J."/>
            <person name="Kartal B."/>
            <person name="Meier H."/>
            <person name="Frishman D."/>
            <person name="Huynen M.A."/>
            <person name="Mewes H."/>
            <person name="Weissenbach J."/>
            <person name="Jetten M.S.M."/>
            <person name="Wagner M."/>
            <person name="LePaslier D."/>
        </authorList>
    </citation>
    <scope>NUCLEOTIDE SEQUENCE</scope>
</reference>
<dbReference type="Proteomes" id="UP000501926">
    <property type="component" value="Chromosome"/>
</dbReference>
<dbReference type="Gene3D" id="3.40.50.2000">
    <property type="entry name" value="Glycogen Phosphorylase B"/>
    <property type="match status" value="2"/>
</dbReference>
<evidence type="ECO:0000313" key="4">
    <source>
        <dbReference type="Proteomes" id="UP000501926"/>
    </source>
</evidence>
<dbReference type="PANTHER" id="PTHR12526">
    <property type="entry name" value="GLYCOSYLTRANSFERASE"/>
    <property type="match status" value="1"/>
</dbReference>
<dbReference type="EC" id="2.4.1.198" evidence="3"/>
<reference evidence="3 4" key="3">
    <citation type="submission" date="2020-02" db="EMBL/GenBank/DDBJ databases">
        <title>Newly sequenced genome of strain CSTR1 showed variability in Candidatus Kuenenia stuttgartiensis genomes.</title>
        <authorList>
            <person name="Ding C."/>
            <person name="Adrian L."/>
        </authorList>
    </citation>
    <scope>NUCLEOTIDE SEQUENCE [LARGE SCALE GENOMIC DNA]</scope>
    <source>
        <strain evidence="3 4">CSTR1</strain>
    </source>
</reference>
<name>Q1Q1X1_KUEST</name>
<dbReference type="GO" id="GO:0017176">
    <property type="term" value="F:phosphatidylinositol N-acetylglucosaminyltransferase activity"/>
    <property type="evidence" value="ECO:0007669"/>
    <property type="project" value="UniProtKB-EC"/>
</dbReference>
<dbReference type="SUPFAM" id="SSF53756">
    <property type="entry name" value="UDP-Glycosyltransferase/glycogen phosphorylase"/>
    <property type="match status" value="1"/>
</dbReference>
<dbReference type="EMBL" id="CT573071">
    <property type="protein sequence ID" value="CAJ74005.1"/>
    <property type="molecule type" value="Genomic_DNA"/>
</dbReference>
<evidence type="ECO:0000259" key="1">
    <source>
        <dbReference type="Pfam" id="PF13439"/>
    </source>
</evidence>